<protein>
    <submittedName>
        <fullName evidence="1">Uncharacterized protein</fullName>
    </submittedName>
</protein>
<reference evidence="1" key="1">
    <citation type="journal article" date="2022" name="Int. J. Mol. Sci.">
        <title>Draft Genome of Tanacetum Coccineum: Genomic Comparison of Closely Related Tanacetum-Family Plants.</title>
        <authorList>
            <person name="Yamashiro T."/>
            <person name="Shiraishi A."/>
            <person name="Nakayama K."/>
            <person name="Satake H."/>
        </authorList>
    </citation>
    <scope>NUCLEOTIDE SEQUENCE</scope>
</reference>
<evidence type="ECO:0000313" key="2">
    <source>
        <dbReference type="Proteomes" id="UP001151760"/>
    </source>
</evidence>
<gene>
    <name evidence="1" type="ORF">Tco_0705288</name>
</gene>
<dbReference type="EMBL" id="BQNB010010080">
    <property type="protein sequence ID" value="GJS72447.1"/>
    <property type="molecule type" value="Genomic_DNA"/>
</dbReference>
<evidence type="ECO:0000313" key="1">
    <source>
        <dbReference type="EMBL" id="GJS72447.1"/>
    </source>
</evidence>
<reference evidence="1" key="2">
    <citation type="submission" date="2022-01" db="EMBL/GenBank/DDBJ databases">
        <authorList>
            <person name="Yamashiro T."/>
            <person name="Shiraishi A."/>
            <person name="Satake H."/>
            <person name="Nakayama K."/>
        </authorList>
    </citation>
    <scope>NUCLEOTIDE SEQUENCE</scope>
</reference>
<comment type="caution">
    <text evidence="1">The sequence shown here is derived from an EMBL/GenBank/DDBJ whole genome shotgun (WGS) entry which is preliminary data.</text>
</comment>
<dbReference type="Proteomes" id="UP001151760">
    <property type="component" value="Unassembled WGS sequence"/>
</dbReference>
<proteinExistence type="predicted"/>
<sequence length="115" mass="12297">MACSLPHIDSEVEALVSSSLAVTSSGLSSDVSDAGLPSEKIMASGKNGDDGDLLLFRDCPMLVILVIGFPERLASQVFLEWNVLWWLPIPGSCQITHADVQPVTSVPDQNEIVFA</sequence>
<keyword evidence="2" id="KW-1185">Reference proteome</keyword>
<name>A0ABQ4Y674_9ASTR</name>
<accession>A0ABQ4Y674</accession>
<organism evidence="1 2">
    <name type="scientific">Tanacetum coccineum</name>
    <dbReference type="NCBI Taxonomy" id="301880"/>
    <lineage>
        <taxon>Eukaryota</taxon>
        <taxon>Viridiplantae</taxon>
        <taxon>Streptophyta</taxon>
        <taxon>Embryophyta</taxon>
        <taxon>Tracheophyta</taxon>
        <taxon>Spermatophyta</taxon>
        <taxon>Magnoliopsida</taxon>
        <taxon>eudicotyledons</taxon>
        <taxon>Gunneridae</taxon>
        <taxon>Pentapetalae</taxon>
        <taxon>asterids</taxon>
        <taxon>campanulids</taxon>
        <taxon>Asterales</taxon>
        <taxon>Asteraceae</taxon>
        <taxon>Asteroideae</taxon>
        <taxon>Anthemideae</taxon>
        <taxon>Anthemidinae</taxon>
        <taxon>Tanacetum</taxon>
    </lineage>
</organism>